<evidence type="ECO:0000313" key="7">
    <source>
        <dbReference type="EMBL" id="EFJ24744.1"/>
    </source>
</evidence>
<protein>
    <recommendedName>
        <fullName evidence="9">Tryptophan-rich sensory protein</fullName>
    </recommendedName>
</protein>
<dbReference type="HOGENOM" id="CLU_091805_2_1_1"/>
<dbReference type="InterPro" id="IPR038330">
    <property type="entry name" value="TspO/MBR-related_sf"/>
</dbReference>
<evidence type="ECO:0000256" key="3">
    <source>
        <dbReference type="ARBA" id="ARBA00022692"/>
    </source>
</evidence>
<evidence type="ECO:0000256" key="1">
    <source>
        <dbReference type="ARBA" id="ARBA00004141"/>
    </source>
</evidence>
<dbReference type="InParanoid" id="D8RRS1"/>
<dbReference type="FunCoup" id="D8RRS1">
    <property type="interactions" value="92"/>
</dbReference>
<evidence type="ECO:0000313" key="8">
    <source>
        <dbReference type="Proteomes" id="UP000001514"/>
    </source>
</evidence>
<evidence type="ECO:0000256" key="5">
    <source>
        <dbReference type="ARBA" id="ARBA00023136"/>
    </source>
</evidence>
<name>D8RRS1_SELML</name>
<dbReference type="Gramene" id="EFJ24744">
    <property type="protein sequence ID" value="EFJ24744"/>
    <property type="gene ID" value="SELMODRAFT_228213"/>
</dbReference>
<dbReference type="PANTHER" id="PTHR10057">
    <property type="entry name" value="PERIPHERAL-TYPE BENZODIAZEPINE RECEPTOR"/>
    <property type="match status" value="1"/>
</dbReference>
<dbReference type="EMBL" id="GL377588">
    <property type="protein sequence ID" value="EFJ24744.1"/>
    <property type="molecule type" value="Genomic_DNA"/>
</dbReference>
<feature type="transmembrane region" description="Helical" evidence="6">
    <location>
        <begin position="81"/>
        <end position="101"/>
    </location>
</feature>
<keyword evidence="3 6" id="KW-0812">Transmembrane</keyword>
<proteinExistence type="inferred from homology"/>
<dbReference type="FunFam" id="1.20.1260.100:FF:000001">
    <property type="entry name" value="translocator protein 2"/>
    <property type="match status" value="1"/>
</dbReference>
<dbReference type="eggNOG" id="KOG3797">
    <property type="taxonomic scope" value="Eukaryota"/>
</dbReference>
<evidence type="ECO:0000256" key="2">
    <source>
        <dbReference type="ARBA" id="ARBA00007524"/>
    </source>
</evidence>
<dbReference type="KEGG" id="smo:SELMODRAFT_228213"/>
<dbReference type="STRING" id="88036.D8RRS1"/>
<feature type="transmembrane region" description="Helical" evidence="6">
    <location>
        <begin position="133"/>
        <end position="155"/>
    </location>
</feature>
<dbReference type="Proteomes" id="UP000001514">
    <property type="component" value="Unassembled WGS sequence"/>
</dbReference>
<dbReference type="OMA" id="WSWLFFG"/>
<keyword evidence="8" id="KW-1185">Reference proteome</keyword>
<comment type="similarity">
    <text evidence="2">Belongs to the TspO/BZRP family.</text>
</comment>
<dbReference type="GO" id="GO:0016020">
    <property type="term" value="C:membrane"/>
    <property type="evidence" value="ECO:0000318"/>
    <property type="project" value="GO_Central"/>
</dbReference>
<keyword evidence="5 6" id="KW-0472">Membrane</keyword>
<comment type="subcellular location">
    <subcellularLocation>
        <location evidence="1">Membrane</location>
        <topology evidence="1">Multi-pass membrane protein</topology>
    </subcellularLocation>
</comment>
<evidence type="ECO:0000256" key="4">
    <source>
        <dbReference type="ARBA" id="ARBA00022989"/>
    </source>
</evidence>
<evidence type="ECO:0008006" key="9">
    <source>
        <dbReference type="Google" id="ProtNLM"/>
    </source>
</evidence>
<evidence type="ECO:0000256" key="6">
    <source>
        <dbReference type="SAM" id="Phobius"/>
    </source>
</evidence>
<sequence>MDWGAILGLIVAIAIPVAGGFAGAKFGAVSFNPWYRQLNKPPWTPPSWVFPVMWTALYILMGIASWLVWKDGGFKRHALPLAIYIVQLILNFAWTPIFFGYHRFDFAFAEIVLLWLAILATIILFWPVSHAAAYLLIPYILWVTLAASINLYVLIYNPSDGLTQPLQESY</sequence>
<dbReference type="PANTHER" id="PTHR10057:SF16">
    <property type="entry name" value="PERIPHERAL-TYPE BENZODIAZEPINE RECEPTOR-RELATED"/>
    <property type="match status" value="1"/>
</dbReference>
<dbReference type="InterPro" id="IPR004307">
    <property type="entry name" value="TspO_MBR"/>
</dbReference>
<feature type="transmembrane region" description="Helical" evidence="6">
    <location>
        <begin position="48"/>
        <end position="69"/>
    </location>
</feature>
<dbReference type="Gene3D" id="1.20.1260.100">
    <property type="entry name" value="TspO/MBR protein"/>
    <property type="match status" value="1"/>
</dbReference>
<gene>
    <name evidence="7" type="ORF">SELMODRAFT_228213</name>
</gene>
<keyword evidence="4 6" id="KW-1133">Transmembrane helix</keyword>
<organism evidence="8">
    <name type="scientific">Selaginella moellendorffii</name>
    <name type="common">Spikemoss</name>
    <dbReference type="NCBI Taxonomy" id="88036"/>
    <lineage>
        <taxon>Eukaryota</taxon>
        <taxon>Viridiplantae</taxon>
        <taxon>Streptophyta</taxon>
        <taxon>Embryophyta</taxon>
        <taxon>Tracheophyta</taxon>
        <taxon>Lycopodiopsida</taxon>
        <taxon>Selaginellales</taxon>
        <taxon>Selaginellaceae</taxon>
        <taxon>Selaginella</taxon>
    </lineage>
</organism>
<dbReference type="PIRSF" id="PIRSF005859">
    <property type="entry name" value="PBR"/>
    <property type="match status" value="1"/>
</dbReference>
<accession>D8RRS1</accession>
<dbReference type="AlphaFoldDB" id="D8RRS1"/>
<reference evidence="7 8" key="1">
    <citation type="journal article" date="2011" name="Science">
        <title>The Selaginella genome identifies genetic changes associated with the evolution of vascular plants.</title>
        <authorList>
            <person name="Banks J.A."/>
            <person name="Nishiyama T."/>
            <person name="Hasebe M."/>
            <person name="Bowman J.L."/>
            <person name="Gribskov M."/>
            <person name="dePamphilis C."/>
            <person name="Albert V.A."/>
            <person name="Aono N."/>
            <person name="Aoyama T."/>
            <person name="Ambrose B.A."/>
            <person name="Ashton N.W."/>
            <person name="Axtell M.J."/>
            <person name="Barker E."/>
            <person name="Barker M.S."/>
            <person name="Bennetzen J.L."/>
            <person name="Bonawitz N.D."/>
            <person name="Chapple C."/>
            <person name="Cheng C."/>
            <person name="Correa L.G."/>
            <person name="Dacre M."/>
            <person name="DeBarry J."/>
            <person name="Dreyer I."/>
            <person name="Elias M."/>
            <person name="Engstrom E.M."/>
            <person name="Estelle M."/>
            <person name="Feng L."/>
            <person name="Finet C."/>
            <person name="Floyd S.K."/>
            <person name="Frommer W.B."/>
            <person name="Fujita T."/>
            <person name="Gramzow L."/>
            <person name="Gutensohn M."/>
            <person name="Harholt J."/>
            <person name="Hattori M."/>
            <person name="Heyl A."/>
            <person name="Hirai T."/>
            <person name="Hiwatashi Y."/>
            <person name="Ishikawa M."/>
            <person name="Iwata M."/>
            <person name="Karol K.G."/>
            <person name="Koehler B."/>
            <person name="Kolukisaoglu U."/>
            <person name="Kubo M."/>
            <person name="Kurata T."/>
            <person name="Lalonde S."/>
            <person name="Li K."/>
            <person name="Li Y."/>
            <person name="Litt A."/>
            <person name="Lyons E."/>
            <person name="Manning G."/>
            <person name="Maruyama T."/>
            <person name="Michael T.P."/>
            <person name="Mikami K."/>
            <person name="Miyazaki S."/>
            <person name="Morinaga S."/>
            <person name="Murata T."/>
            <person name="Mueller-Roeber B."/>
            <person name="Nelson D.R."/>
            <person name="Obara M."/>
            <person name="Oguri Y."/>
            <person name="Olmstead R.G."/>
            <person name="Onodera N."/>
            <person name="Petersen B.L."/>
            <person name="Pils B."/>
            <person name="Prigge M."/>
            <person name="Rensing S.A."/>
            <person name="Riano-Pachon D.M."/>
            <person name="Roberts A.W."/>
            <person name="Sato Y."/>
            <person name="Scheller H.V."/>
            <person name="Schulz B."/>
            <person name="Schulz C."/>
            <person name="Shakirov E.V."/>
            <person name="Shibagaki N."/>
            <person name="Shinohara N."/>
            <person name="Shippen D.E."/>
            <person name="Soerensen I."/>
            <person name="Sotooka R."/>
            <person name="Sugimoto N."/>
            <person name="Sugita M."/>
            <person name="Sumikawa N."/>
            <person name="Tanurdzic M."/>
            <person name="Theissen G."/>
            <person name="Ulvskov P."/>
            <person name="Wakazuki S."/>
            <person name="Weng J.K."/>
            <person name="Willats W.W."/>
            <person name="Wipf D."/>
            <person name="Wolf P.G."/>
            <person name="Yang L."/>
            <person name="Zimmer A.D."/>
            <person name="Zhu Q."/>
            <person name="Mitros T."/>
            <person name="Hellsten U."/>
            <person name="Loque D."/>
            <person name="Otillar R."/>
            <person name="Salamov A."/>
            <person name="Schmutz J."/>
            <person name="Shapiro H."/>
            <person name="Lindquist E."/>
            <person name="Lucas S."/>
            <person name="Rokhsar D."/>
            <person name="Grigoriev I.V."/>
        </authorList>
    </citation>
    <scope>NUCLEOTIDE SEQUENCE [LARGE SCALE GENOMIC DNA]</scope>
</reference>
<feature type="transmembrane region" description="Helical" evidence="6">
    <location>
        <begin position="107"/>
        <end position="126"/>
    </location>
</feature>
<dbReference type="Pfam" id="PF03073">
    <property type="entry name" value="TspO_MBR"/>
    <property type="match status" value="1"/>
</dbReference>
<dbReference type="CDD" id="cd15904">
    <property type="entry name" value="TSPO_MBR"/>
    <property type="match status" value="1"/>
</dbReference>